<evidence type="ECO:0000256" key="4">
    <source>
        <dbReference type="HAMAP-Rule" id="MF_00688"/>
    </source>
</evidence>
<sequence>MPSAPPVDGSDVVAFGADLEPGTLLAAYRVGLFPMPSEHHRIAWFSPDPRGILPLDGLRISRSLRRSVKRYEVTINTAFQQVITACADPTREGRWITDDFIDAYSVLHTFGWAHSFEVWADDDLIGGLYGVRIGGLFAGESMFHRATDASKVALVHLVDWLNTTGASLLDVQWTTDHLVSLGAIEISRSDYLKRLGDALARNAPPAPNRR</sequence>
<evidence type="ECO:0000256" key="1">
    <source>
        <dbReference type="ARBA" id="ARBA00022490"/>
    </source>
</evidence>
<dbReference type="PANTHER" id="PTHR30098:SF2">
    <property type="entry name" value="LEUCYL_PHENYLALANYL-TRNA--PROTEIN TRANSFERASE"/>
    <property type="match status" value="1"/>
</dbReference>
<dbReference type="Pfam" id="PF03588">
    <property type="entry name" value="Leu_Phe_trans"/>
    <property type="match status" value="1"/>
</dbReference>
<dbReference type="Gene3D" id="3.40.630.70">
    <property type="entry name" value="Leucyl/phenylalanyl-tRNA-protein transferase, C-terminal domain"/>
    <property type="match status" value="1"/>
</dbReference>
<dbReference type="InterPro" id="IPR004616">
    <property type="entry name" value="Leu/Phe-tRNA_Trfase"/>
</dbReference>
<dbReference type="Proteomes" id="UP000230914">
    <property type="component" value="Unassembled WGS sequence"/>
</dbReference>
<keyword evidence="1 4" id="KW-0963">Cytoplasm</keyword>
<accession>A0A2G6K9F5</accession>
<organism evidence="5 6">
    <name type="scientific">Ilumatobacter coccineus</name>
    <dbReference type="NCBI Taxonomy" id="467094"/>
    <lineage>
        <taxon>Bacteria</taxon>
        <taxon>Bacillati</taxon>
        <taxon>Actinomycetota</taxon>
        <taxon>Acidimicrobiia</taxon>
        <taxon>Acidimicrobiales</taxon>
        <taxon>Ilumatobacteraceae</taxon>
        <taxon>Ilumatobacter</taxon>
    </lineage>
</organism>
<comment type="catalytic activity">
    <reaction evidence="4">
        <text>L-phenylalanyl-tRNA(Phe) + an N-terminal L-alpha-aminoacyl-[protein] = an N-terminal L-phenylalanyl-L-alpha-aminoacyl-[protein] + tRNA(Phe)</text>
        <dbReference type="Rhea" id="RHEA:43632"/>
        <dbReference type="Rhea" id="RHEA-COMP:9668"/>
        <dbReference type="Rhea" id="RHEA-COMP:9699"/>
        <dbReference type="Rhea" id="RHEA-COMP:10636"/>
        <dbReference type="Rhea" id="RHEA-COMP:10637"/>
        <dbReference type="ChEBI" id="CHEBI:78442"/>
        <dbReference type="ChEBI" id="CHEBI:78531"/>
        <dbReference type="ChEBI" id="CHEBI:78597"/>
        <dbReference type="ChEBI" id="CHEBI:83561"/>
        <dbReference type="EC" id="2.3.2.6"/>
    </reaction>
</comment>
<dbReference type="GO" id="GO:0030163">
    <property type="term" value="P:protein catabolic process"/>
    <property type="evidence" value="ECO:0007669"/>
    <property type="project" value="UniProtKB-UniRule"/>
</dbReference>
<dbReference type="InterPro" id="IPR042203">
    <property type="entry name" value="Leu/Phe-tRNA_Trfase_C"/>
</dbReference>
<dbReference type="EC" id="2.3.2.6" evidence="4"/>
<dbReference type="HAMAP" id="MF_00688">
    <property type="entry name" value="Leu_Phe_trans"/>
    <property type="match status" value="1"/>
</dbReference>
<comment type="subcellular location">
    <subcellularLocation>
        <location evidence="4">Cytoplasm</location>
    </subcellularLocation>
</comment>
<gene>
    <name evidence="4" type="primary">aat</name>
    <name evidence="5" type="ORF">CSA55_03715</name>
</gene>
<evidence type="ECO:0000256" key="2">
    <source>
        <dbReference type="ARBA" id="ARBA00022679"/>
    </source>
</evidence>
<protein>
    <recommendedName>
        <fullName evidence="4">Leucyl/phenylalanyl-tRNA--protein transferase</fullName>
        <ecNumber evidence="4">2.3.2.6</ecNumber>
    </recommendedName>
    <alternativeName>
        <fullName evidence="4">L/F-transferase</fullName>
    </alternativeName>
    <alternativeName>
        <fullName evidence="4">Leucyltransferase</fullName>
    </alternativeName>
    <alternativeName>
        <fullName evidence="4">Phenyalanyltransferase</fullName>
    </alternativeName>
</protein>
<dbReference type="Gene3D" id="3.30.70.3550">
    <property type="entry name" value="Leucyl/phenylalanyl-tRNA-protein transferase, N-terminal domain"/>
    <property type="match status" value="1"/>
</dbReference>
<dbReference type="NCBIfam" id="TIGR00667">
    <property type="entry name" value="aat"/>
    <property type="match status" value="1"/>
</dbReference>
<dbReference type="FunFam" id="3.40.630.70:FF:000001">
    <property type="entry name" value="Leucyl/phenylalanyl-tRNA--protein transferase"/>
    <property type="match status" value="1"/>
</dbReference>
<dbReference type="InterPro" id="IPR042221">
    <property type="entry name" value="Leu/Phe-tRNA_Trfase_N"/>
</dbReference>
<comment type="catalytic activity">
    <reaction evidence="4">
        <text>N-terminal L-arginyl-[protein] + L-leucyl-tRNA(Leu) = N-terminal L-leucyl-L-arginyl-[protein] + tRNA(Leu) + H(+)</text>
        <dbReference type="Rhea" id="RHEA:50416"/>
        <dbReference type="Rhea" id="RHEA-COMP:9613"/>
        <dbReference type="Rhea" id="RHEA-COMP:9622"/>
        <dbReference type="Rhea" id="RHEA-COMP:12672"/>
        <dbReference type="Rhea" id="RHEA-COMP:12673"/>
        <dbReference type="ChEBI" id="CHEBI:15378"/>
        <dbReference type="ChEBI" id="CHEBI:64719"/>
        <dbReference type="ChEBI" id="CHEBI:78442"/>
        <dbReference type="ChEBI" id="CHEBI:78494"/>
        <dbReference type="ChEBI" id="CHEBI:133044"/>
        <dbReference type="EC" id="2.3.2.6"/>
    </reaction>
</comment>
<keyword evidence="2 4" id="KW-0808">Transferase</keyword>
<name>A0A2G6K9F5_9ACTN</name>
<evidence type="ECO:0000313" key="6">
    <source>
        <dbReference type="Proteomes" id="UP000230914"/>
    </source>
</evidence>
<proteinExistence type="inferred from homology"/>
<reference evidence="5 6" key="1">
    <citation type="submission" date="2017-10" db="EMBL/GenBank/DDBJ databases">
        <title>Novel microbial diversity and functional potential in the marine mammal oral microbiome.</title>
        <authorList>
            <person name="Dudek N.K."/>
            <person name="Sun C.L."/>
            <person name="Burstein D."/>
            <person name="Kantor R.S."/>
            <person name="Aliaga Goltsman D.S."/>
            <person name="Bik E.M."/>
            <person name="Thomas B.C."/>
            <person name="Banfield J.F."/>
            <person name="Relman D.A."/>
        </authorList>
    </citation>
    <scope>NUCLEOTIDE SEQUENCE [LARGE SCALE GENOMIC DNA]</scope>
    <source>
        <strain evidence="5">DOLJORAL78_61_10</strain>
    </source>
</reference>
<dbReference type="SUPFAM" id="SSF55729">
    <property type="entry name" value="Acyl-CoA N-acyltransferases (Nat)"/>
    <property type="match status" value="1"/>
</dbReference>
<dbReference type="PANTHER" id="PTHR30098">
    <property type="entry name" value="LEUCYL/PHENYLALANYL-TRNA--PROTEIN TRANSFERASE"/>
    <property type="match status" value="1"/>
</dbReference>
<comment type="catalytic activity">
    <reaction evidence="4">
        <text>N-terminal L-lysyl-[protein] + L-leucyl-tRNA(Leu) = N-terminal L-leucyl-L-lysyl-[protein] + tRNA(Leu) + H(+)</text>
        <dbReference type="Rhea" id="RHEA:12340"/>
        <dbReference type="Rhea" id="RHEA-COMP:9613"/>
        <dbReference type="Rhea" id="RHEA-COMP:9622"/>
        <dbReference type="Rhea" id="RHEA-COMP:12670"/>
        <dbReference type="Rhea" id="RHEA-COMP:12671"/>
        <dbReference type="ChEBI" id="CHEBI:15378"/>
        <dbReference type="ChEBI" id="CHEBI:65249"/>
        <dbReference type="ChEBI" id="CHEBI:78442"/>
        <dbReference type="ChEBI" id="CHEBI:78494"/>
        <dbReference type="ChEBI" id="CHEBI:133043"/>
        <dbReference type="EC" id="2.3.2.6"/>
    </reaction>
</comment>
<comment type="function">
    <text evidence="4">Functions in the N-end rule pathway of protein degradation where it conjugates Leu, Phe and, less efficiently, Met from aminoacyl-tRNAs to the N-termini of proteins containing an N-terminal arginine or lysine.</text>
</comment>
<keyword evidence="3 4" id="KW-0012">Acyltransferase</keyword>
<comment type="caution">
    <text evidence="5">The sequence shown here is derived from an EMBL/GenBank/DDBJ whole genome shotgun (WGS) entry which is preliminary data.</text>
</comment>
<dbReference type="GO" id="GO:0005737">
    <property type="term" value="C:cytoplasm"/>
    <property type="evidence" value="ECO:0007669"/>
    <property type="project" value="UniProtKB-SubCell"/>
</dbReference>
<evidence type="ECO:0000256" key="3">
    <source>
        <dbReference type="ARBA" id="ARBA00023315"/>
    </source>
</evidence>
<dbReference type="InterPro" id="IPR016181">
    <property type="entry name" value="Acyl_CoA_acyltransferase"/>
</dbReference>
<dbReference type="AlphaFoldDB" id="A0A2G6K9F5"/>
<dbReference type="EMBL" id="PDSL01000051">
    <property type="protein sequence ID" value="PIE32307.1"/>
    <property type="molecule type" value="Genomic_DNA"/>
</dbReference>
<dbReference type="GO" id="GO:0008914">
    <property type="term" value="F:leucyl-tRNA--protein transferase activity"/>
    <property type="evidence" value="ECO:0007669"/>
    <property type="project" value="UniProtKB-UniRule"/>
</dbReference>
<evidence type="ECO:0000313" key="5">
    <source>
        <dbReference type="EMBL" id="PIE32307.1"/>
    </source>
</evidence>
<comment type="similarity">
    <text evidence="4">Belongs to the L/F-transferase family.</text>
</comment>